<proteinExistence type="predicted"/>
<evidence type="ECO:0000256" key="1">
    <source>
        <dbReference type="SAM" id="Phobius"/>
    </source>
</evidence>
<organism evidence="2 3">
    <name type="scientific">Shewanella insulae</name>
    <dbReference type="NCBI Taxonomy" id="2681496"/>
    <lineage>
        <taxon>Bacteria</taxon>
        <taxon>Pseudomonadati</taxon>
        <taxon>Pseudomonadota</taxon>
        <taxon>Gammaproteobacteria</taxon>
        <taxon>Alteromonadales</taxon>
        <taxon>Shewanellaceae</taxon>
        <taxon>Shewanella</taxon>
    </lineage>
</organism>
<sequence length="85" mass="10215">MSKKRKMIWFEQATKTLMLLVGVLGVVVIYAGFFFLLITQSTASFLPWYILLSPWLCIYFGLSAEKQRLTLQWLQRKLFFWRKFK</sequence>
<gene>
    <name evidence="2" type="ORF">GNT65_08085</name>
</gene>
<dbReference type="EMBL" id="WRPA01000005">
    <property type="protein sequence ID" value="MXR68630.1"/>
    <property type="molecule type" value="Genomic_DNA"/>
</dbReference>
<feature type="transmembrane region" description="Helical" evidence="1">
    <location>
        <begin position="45"/>
        <end position="62"/>
    </location>
</feature>
<comment type="caution">
    <text evidence="2">The sequence shown here is derived from an EMBL/GenBank/DDBJ whole genome shotgun (WGS) entry which is preliminary data.</text>
</comment>
<dbReference type="RefSeq" id="WP_160795082.1">
    <property type="nucleotide sequence ID" value="NZ_CANMWR010000007.1"/>
</dbReference>
<keyword evidence="1" id="KW-0472">Membrane</keyword>
<reference evidence="2 3" key="1">
    <citation type="submission" date="2019-12" db="EMBL/GenBank/DDBJ databases">
        <title>Shewanella insulae sp. nov., isolated from a tidal flat.</title>
        <authorList>
            <person name="Yoon J.-H."/>
        </authorList>
    </citation>
    <scope>NUCLEOTIDE SEQUENCE [LARGE SCALE GENOMIC DNA]</scope>
    <source>
        <strain evidence="2 3">JBTF-M18</strain>
    </source>
</reference>
<keyword evidence="1" id="KW-1133">Transmembrane helix</keyword>
<dbReference type="AlphaFoldDB" id="A0A6L7HX92"/>
<keyword evidence="3" id="KW-1185">Reference proteome</keyword>
<keyword evidence="1" id="KW-0812">Transmembrane</keyword>
<name>A0A6L7HX92_9GAMM</name>
<protein>
    <submittedName>
        <fullName evidence="2">Uncharacterized protein</fullName>
    </submittedName>
</protein>
<accession>A0A6L7HX92</accession>
<feature type="transmembrane region" description="Helical" evidence="1">
    <location>
        <begin position="16"/>
        <end position="39"/>
    </location>
</feature>
<evidence type="ECO:0000313" key="2">
    <source>
        <dbReference type="EMBL" id="MXR68630.1"/>
    </source>
</evidence>
<dbReference type="Proteomes" id="UP000474778">
    <property type="component" value="Unassembled WGS sequence"/>
</dbReference>
<evidence type="ECO:0000313" key="3">
    <source>
        <dbReference type="Proteomes" id="UP000474778"/>
    </source>
</evidence>